<dbReference type="SMART" id="SM00947">
    <property type="entry name" value="Pro_CA"/>
    <property type="match status" value="1"/>
</dbReference>
<dbReference type="InterPro" id="IPR036874">
    <property type="entry name" value="Carbonic_anhydrase_sf"/>
</dbReference>
<keyword evidence="2 6" id="KW-0479">Metal-binding</keyword>
<evidence type="ECO:0000256" key="1">
    <source>
        <dbReference type="ARBA" id="ARBA00006217"/>
    </source>
</evidence>
<dbReference type="PANTHER" id="PTHR11002:SF76">
    <property type="entry name" value="CARBONIC ANHYDRASE"/>
    <property type="match status" value="1"/>
</dbReference>
<evidence type="ECO:0000256" key="3">
    <source>
        <dbReference type="ARBA" id="ARBA00022833"/>
    </source>
</evidence>
<dbReference type="GO" id="GO:0004089">
    <property type="term" value="F:carbonate dehydratase activity"/>
    <property type="evidence" value="ECO:0007669"/>
    <property type="project" value="UniProtKB-UniRule"/>
</dbReference>
<feature type="binding site" evidence="6">
    <location>
        <position position="42"/>
    </location>
    <ligand>
        <name>Zn(2+)</name>
        <dbReference type="ChEBI" id="CHEBI:29105"/>
    </ligand>
</feature>
<dbReference type="InterPro" id="IPR015892">
    <property type="entry name" value="Carbonic_anhydrase_CS"/>
</dbReference>
<feature type="binding site" evidence="6">
    <location>
        <position position="44"/>
    </location>
    <ligand>
        <name>Zn(2+)</name>
        <dbReference type="ChEBI" id="CHEBI:29105"/>
    </ligand>
</feature>
<comment type="similarity">
    <text evidence="1 7">Belongs to the beta-class carbonic anhydrase family.</text>
</comment>
<feature type="binding site" evidence="6">
    <location>
        <position position="98"/>
    </location>
    <ligand>
        <name>Zn(2+)</name>
        <dbReference type="ChEBI" id="CHEBI:29105"/>
    </ligand>
</feature>
<evidence type="ECO:0000313" key="9">
    <source>
        <dbReference type="Proteomes" id="UP000472676"/>
    </source>
</evidence>
<accession>A0A6M2BRF2</accession>
<evidence type="ECO:0000256" key="5">
    <source>
        <dbReference type="ARBA" id="ARBA00048348"/>
    </source>
</evidence>
<protein>
    <recommendedName>
        <fullName evidence="7">Carbonic anhydrase</fullName>
        <ecNumber evidence="7">4.2.1.1</ecNumber>
    </recommendedName>
    <alternativeName>
        <fullName evidence="7">Carbonate dehydratase</fullName>
    </alternativeName>
</protein>
<comment type="function">
    <text evidence="7">Reversible hydration of carbon dioxide.</text>
</comment>
<evidence type="ECO:0000256" key="6">
    <source>
        <dbReference type="PIRSR" id="PIRSR601765-1"/>
    </source>
</evidence>
<dbReference type="RefSeq" id="WP_166254874.1">
    <property type="nucleotide sequence ID" value="NZ_JAAMOW010000004.1"/>
</dbReference>
<dbReference type="AlphaFoldDB" id="A0A6M2BRF2"/>
<keyword evidence="9" id="KW-1185">Reference proteome</keyword>
<dbReference type="InterPro" id="IPR001765">
    <property type="entry name" value="Carbonic_anhydrase"/>
</dbReference>
<comment type="caution">
    <text evidence="8">The sequence shown here is derived from an EMBL/GenBank/DDBJ whole genome shotgun (WGS) entry which is preliminary data.</text>
</comment>
<keyword evidence="3 6" id="KW-0862">Zinc</keyword>
<dbReference type="CDD" id="cd00883">
    <property type="entry name" value="beta_CA_cladeA"/>
    <property type="match status" value="1"/>
</dbReference>
<comment type="catalytic activity">
    <reaction evidence="5 7">
        <text>hydrogencarbonate + H(+) = CO2 + H2O</text>
        <dbReference type="Rhea" id="RHEA:10748"/>
        <dbReference type="ChEBI" id="CHEBI:15377"/>
        <dbReference type="ChEBI" id="CHEBI:15378"/>
        <dbReference type="ChEBI" id="CHEBI:16526"/>
        <dbReference type="ChEBI" id="CHEBI:17544"/>
        <dbReference type="EC" id="4.2.1.1"/>
    </reaction>
</comment>
<feature type="binding site" evidence="6">
    <location>
        <position position="101"/>
    </location>
    <ligand>
        <name>Zn(2+)</name>
        <dbReference type="ChEBI" id="CHEBI:29105"/>
    </ligand>
</feature>
<dbReference type="PROSITE" id="PS00704">
    <property type="entry name" value="PROK_CO2_ANHYDRASE_1"/>
    <property type="match status" value="1"/>
</dbReference>
<evidence type="ECO:0000256" key="2">
    <source>
        <dbReference type="ARBA" id="ARBA00022723"/>
    </source>
</evidence>
<keyword evidence="4 7" id="KW-0456">Lyase</keyword>
<dbReference type="Pfam" id="PF00484">
    <property type="entry name" value="Pro_CA"/>
    <property type="match status" value="1"/>
</dbReference>
<name>A0A6M2BRF2_9GAMM</name>
<dbReference type="EMBL" id="JAAMOW010000004">
    <property type="protein sequence ID" value="NGY04791.1"/>
    <property type="molecule type" value="Genomic_DNA"/>
</dbReference>
<dbReference type="NCBIfam" id="NF007756">
    <property type="entry name" value="PRK10437.1"/>
    <property type="match status" value="1"/>
</dbReference>
<sequence>MRTLEPLFTRNQEWVRDQVAQDPDFFKRLAAQQLPEYLWIGCSDSRVPANQILGLPPGEVFVHRNIANVVVHTDFNCLAVMQYAVEALKVKHIIVTGHYGCGGVRLAMSPAPLGGIAGNWLWHVRAVAERHAARLALIADDEQRYDRLCELNAVEQVRHVGQTSIVQDAWARGQTLALHGWVYGLKDGLLRDLSMTVERPEELEREYERAVDYILSPSR</sequence>
<organism evidence="8 9">
    <name type="scientific">Solimonas terrae</name>
    <dbReference type="NCBI Taxonomy" id="1396819"/>
    <lineage>
        <taxon>Bacteria</taxon>
        <taxon>Pseudomonadati</taxon>
        <taxon>Pseudomonadota</taxon>
        <taxon>Gammaproteobacteria</taxon>
        <taxon>Nevskiales</taxon>
        <taxon>Nevskiaceae</taxon>
        <taxon>Solimonas</taxon>
    </lineage>
</organism>
<dbReference type="EC" id="4.2.1.1" evidence="7"/>
<evidence type="ECO:0000256" key="7">
    <source>
        <dbReference type="RuleBase" id="RU003956"/>
    </source>
</evidence>
<proteinExistence type="inferred from homology"/>
<evidence type="ECO:0000256" key="4">
    <source>
        <dbReference type="ARBA" id="ARBA00023239"/>
    </source>
</evidence>
<dbReference type="GO" id="GO:0008270">
    <property type="term" value="F:zinc ion binding"/>
    <property type="evidence" value="ECO:0007669"/>
    <property type="project" value="UniProtKB-UniRule"/>
</dbReference>
<dbReference type="PANTHER" id="PTHR11002">
    <property type="entry name" value="CARBONIC ANHYDRASE"/>
    <property type="match status" value="1"/>
</dbReference>
<evidence type="ECO:0000313" key="8">
    <source>
        <dbReference type="EMBL" id="NGY04791.1"/>
    </source>
</evidence>
<dbReference type="PROSITE" id="PS00705">
    <property type="entry name" value="PROK_CO2_ANHYDRASE_2"/>
    <property type="match status" value="1"/>
</dbReference>
<dbReference type="SUPFAM" id="SSF53056">
    <property type="entry name" value="beta-carbonic anhydrase, cab"/>
    <property type="match status" value="1"/>
</dbReference>
<dbReference type="GO" id="GO:0015976">
    <property type="term" value="P:carbon utilization"/>
    <property type="evidence" value="ECO:0007669"/>
    <property type="project" value="InterPro"/>
</dbReference>
<comment type="cofactor">
    <cofactor evidence="6">
        <name>Zn(2+)</name>
        <dbReference type="ChEBI" id="CHEBI:29105"/>
    </cofactor>
    <text evidence="6">Binds 1 zinc ion per subunit.</text>
</comment>
<gene>
    <name evidence="8" type="primary">can</name>
    <name evidence="8" type="ORF">G7Y85_08440</name>
</gene>
<dbReference type="Gene3D" id="3.40.1050.10">
    <property type="entry name" value="Carbonic anhydrase"/>
    <property type="match status" value="1"/>
</dbReference>
<reference evidence="8 9" key="1">
    <citation type="journal article" date="2014" name="Int. J. Syst. Evol. Microbiol.">
        <title>Solimonas terrae sp. nov., isolated from soil.</title>
        <authorList>
            <person name="Kim S.J."/>
            <person name="Moon J.Y."/>
            <person name="Weon H.Y."/>
            <person name="Ahn J.H."/>
            <person name="Chen W.M."/>
            <person name="Kwon S.W."/>
        </authorList>
    </citation>
    <scope>NUCLEOTIDE SEQUENCE [LARGE SCALE GENOMIC DNA]</scope>
    <source>
        <strain evidence="8 9">KIS83-12</strain>
    </source>
</reference>
<dbReference type="Proteomes" id="UP000472676">
    <property type="component" value="Unassembled WGS sequence"/>
</dbReference>
<dbReference type="FunFam" id="3.40.1050.10:FF:000001">
    <property type="entry name" value="Carbonic anhydrase"/>
    <property type="match status" value="1"/>
</dbReference>